<organism evidence="7 8">
    <name type="scientific">Youngiibacter fragilis 232.1</name>
    <dbReference type="NCBI Taxonomy" id="994573"/>
    <lineage>
        <taxon>Bacteria</taxon>
        <taxon>Bacillati</taxon>
        <taxon>Bacillota</taxon>
        <taxon>Clostridia</taxon>
        <taxon>Eubacteriales</taxon>
        <taxon>Clostridiaceae</taxon>
        <taxon>Youngiibacter</taxon>
    </lineage>
</organism>
<dbReference type="EMBL" id="AXUN02000108">
    <property type="protein sequence ID" value="ETA81470.1"/>
    <property type="molecule type" value="Genomic_DNA"/>
</dbReference>
<dbReference type="Pfam" id="PF07947">
    <property type="entry name" value="YhhN"/>
    <property type="match status" value="1"/>
</dbReference>
<evidence type="ECO:0000313" key="8">
    <source>
        <dbReference type="Proteomes" id="UP000017747"/>
    </source>
</evidence>
<feature type="transmembrane region" description="Helical" evidence="6">
    <location>
        <begin position="147"/>
        <end position="167"/>
    </location>
</feature>
<name>V7I5E7_9CLOT</name>
<feature type="transmembrane region" description="Helical" evidence="6">
    <location>
        <begin position="214"/>
        <end position="232"/>
    </location>
</feature>
<comment type="subcellular location">
    <subcellularLocation>
        <location evidence="1">Membrane</location>
        <topology evidence="1">Multi-pass membrane protein</topology>
    </subcellularLocation>
</comment>
<feature type="transmembrane region" description="Helical" evidence="6">
    <location>
        <begin position="179"/>
        <end position="202"/>
    </location>
</feature>
<dbReference type="AlphaFoldDB" id="V7I5E7"/>
<evidence type="ECO:0000256" key="6">
    <source>
        <dbReference type="SAM" id="Phobius"/>
    </source>
</evidence>
<gene>
    <name evidence="7" type="ORF">T472_0206285</name>
</gene>
<keyword evidence="8" id="KW-1185">Reference proteome</keyword>
<comment type="caution">
    <text evidence="7">The sequence shown here is derived from an EMBL/GenBank/DDBJ whole genome shotgun (WGS) entry which is preliminary data.</text>
</comment>
<keyword evidence="3 6" id="KW-0812">Transmembrane</keyword>
<feature type="transmembrane region" description="Helical" evidence="6">
    <location>
        <begin position="37"/>
        <end position="55"/>
    </location>
</feature>
<comment type="similarity">
    <text evidence="2">Belongs to the TMEM86 family.</text>
</comment>
<evidence type="ECO:0000256" key="2">
    <source>
        <dbReference type="ARBA" id="ARBA00007375"/>
    </source>
</evidence>
<feature type="transmembrane region" description="Helical" evidence="6">
    <location>
        <begin position="12"/>
        <end position="31"/>
    </location>
</feature>
<evidence type="ECO:0000256" key="5">
    <source>
        <dbReference type="ARBA" id="ARBA00023136"/>
    </source>
</evidence>
<feature type="transmembrane region" description="Helical" evidence="6">
    <location>
        <begin position="90"/>
        <end position="109"/>
    </location>
</feature>
<keyword evidence="5 6" id="KW-0472">Membrane</keyword>
<dbReference type="eggNOG" id="ENOG5032XJ4">
    <property type="taxonomic scope" value="Bacteria"/>
</dbReference>
<proteinExistence type="inferred from homology"/>
<evidence type="ECO:0000313" key="7">
    <source>
        <dbReference type="EMBL" id="ETA81470.1"/>
    </source>
</evidence>
<dbReference type="Proteomes" id="UP000017747">
    <property type="component" value="Unassembled WGS sequence"/>
</dbReference>
<sequence length="237" mass="26315">MKRDDDRSFHILAIYSILALVILALDVTGISGKVIWGVRYAVILSMPLYSIRVSVKEREQRLLQASLILIAAGDFFLYVPLAMGSEEPDLYPWGVLLFSLAYLMLSAAYSRRSNRALKEILLTLMPMTVFFAGATSVLSYADGMTRIAGLLLTASISFMLWNALCVPLRGFFDNEASKLVVASSFLMLICDAGVGLGMLAGIRDELLFDIGRNIVWSAYIPAWAIILMLSSWKLKER</sequence>
<keyword evidence="4 6" id="KW-1133">Transmembrane helix</keyword>
<accession>V7I5E7</accession>
<reference evidence="7 8" key="1">
    <citation type="journal article" date="2014" name="Genome Announc.">
        <title>Genome Sequence of Youngiibacter fragilis, the Type Strain of the Genus Youngiibacter.</title>
        <authorList>
            <person name="Wawrik C.B."/>
            <person name="Callaghan A.V."/>
            <person name="Stamps B.W."/>
            <person name="Wawrik B."/>
        </authorList>
    </citation>
    <scope>NUCLEOTIDE SEQUENCE [LARGE SCALE GENOMIC DNA]</scope>
    <source>
        <strain evidence="7 8">232.1</strain>
    </source>
</reference>
<evidence type="ECO:0008006" key="9">
    <source>
        <dbReference type="Google" id="ProtNLM"/>
    </source>
</evidence>
<evidence type="ECO:0000256" key="3">
    <source>
        <dbReference type="ARBA" id="ARBA00022692"/>
    </source>
</evidence>
<evidence type="ECO:0000256" key="4">
    <source>
        <dbReference type="ARBA" id="ARBA00022989"/>
    </source>
</evidence>
<dbReference type="RefSeq" id="WP_023387809.1">
    <property type="nucleotide sequence ID" value="NZ_AXUN02000108.1"/>
</dbReference>
<dbReference type="InterPro" id="IPR012506">
    <property type="entry name" value="TMEM86B-like"/>
</dbReference>
<protein>
    <recommendedName>
        <fullName evidence="9">YhhN-like protein</fullName>
    </recommendedName>
</protein>
<feature type="transmembrane region" description="Helical" evidence="6">
    <location>
        <begin position="62"/>
        <end position="84"/>
    </location>
</feature>
<feature type="transmembrane region" description="Helical" evidence="6">
    <location>
        <begin position="121"/>
        <end position="141"/>
    </location>
</feature>
<evidence type="ECO:0000256" key="1">
    <source>
        <dbReference type="ARBA" id="ARBA00004141"/>
    </source>
</evidence>
<dbReference type="GO" id="GO:0016020">
    <property type="term" value="C:membrane"/>
    <property type="evidence" value="ECO:0007669"/>
    <property type="project" value="UniProtKB-SubCell"/>
</dbReference>